<comment type="similarity">
    <text evidence="1">Belongs to the WXG100 family.</text>
</comment>
<dbReference type="RefSeq" id="WP_189933030.1">
    <property type="nucleotide sequence ID" value="NZ_BNCD01000009.1"/>
</dbReference>
<organism evidence="2 3">
    <name type="scientific">Streptomyces sulfonofaciens</name>
    <dbReference type="NCBI Taxonomy" id="68272"/>
    <lineage>
        <taxon>Bacteria</taxon>
        <taxon>Bacillati</taxon>
        <taxon>Actinomycetota</taxon>
        <taxon>Actinomycetes</taxon>
        <taxon>Kitasatosporales</taxon>
        <taxon>Streptomycetaceae</taxon>
        <taxon>Streptomyces</taxon>
    </lineage>
</organism>
<keyword evidence="3" id="KW-1185">Reference proteome</keyword>
<dbReference type="NCBIfam" id="TIGR03930">
    <property type="entry name" value="WXG100_ESAT6"/>
    <property type="match status" value="1"/>
</dbReference>
<reference evidence="2" key="2">
    <citation type="submission" date="2020-09" db="EMBL/GenBank/DDBJ databases">
        <authorList>
            <person name="Sun Q."/>
            <person name="Ohkuma M."/>
        </authorList>
    </citation>
    <scope>NUCLEOTIDE SEQUENCE</scope>
    <source>
        <strain evidence="2">JCM 5069</strain>
    </source>
</reference>
<evidence type="ECO:0000313" key="3">
    <source>
        <dbReference type="Proteomes" id="UP000603708"/>
    </source>
</evidence>
<dbReference type="InterPro" id="IPR036689">
    <property type="entry name" value="ESAT-6-like_sf"/>
</dbReference>
<dbReference type="EMBL" id="BNCD01000009">
    <property type="protein sequence ID" value="GHH80310.1"/>
    <property type="molecule type" value="Genomic_DNA"/>
</dbReference>
<gene>
    <name evidence="2" type="ORF">GCM10018793_35200</name>
</gene>
<dbReference type="Proteomes" id="UP000603708">
    <property type="component" value="Unassembled WGS sequence"/>
</dbReference>
<dbReference type="InterPro" id="IPR010310">
    <property type="entry name" value="T7SS_ESAT-6-like"/>
</dbReference>
<protein>
    <recommendedName>
        <fullName evidence="1">ESAT-6-like protein</fullName>
    </recommendedName>
</protein>
<proteinExistence type="inferred from homology"/>
<dbReference type="AlphaFoldDB" id="A0A919GAF0"/>
<accession>A0A919GAF0</accession>
<comment type="caution">
    <text evidence="2">The sequence shown here is derived from an EMBL/GenBank/DDBJ whole genome shotgun (WGS) entry which is preliminary data.</text>
</comment>
<name>A0A919GAF0_9ACTN</name>
<reference evidence="2" key="1">
    <citation type="journal article" date="2014" name="Int. J. Syst. Evol. Microbiol.">
        <title>Complete genome sequence of Corynebacterium casei LMG S-19264T (=DSM 44701T), isolated from a smear-ripened cheese.</title>
        <authorList>
            <consortium name="US DOE Joint Genome Institute (JGI-PGF)"/>
            <person name="Walter F."/>
            <person name="Albersmeier A."/>
            <person name="Kalinowski J."/>
            <person name="Ruckert C."/>
        </authorList>
    </citation>
    <scope>NUCLEOTIDE SEQUENCE</scope>
    <source>
        <strain evidence="2">JCM 5069</strain>
    </source>
</reference>
<sequence>MPDNMTDGYIYVGYNHMENAADDMVQQTRAIANTLSSLEAELGALKASWYGADAEVYTQKQAAWDQAVQNMEQLLTSHASLLTDISGNYKYSENSLSQMWSEVTIGR</sequence>
<evidence type="ECO:0000313" key="2">
    <source>
        <dbReference type="EMBL" id="GHH80310.1"/>
    </source>
</evidence>
<dbReference type="SUPFAM" id="SSF140453">
    <property type="entry name" value="EsxAB dimer-like"/>
    <property type="match status" value="1"/>
</dbReference>
<dbReference type="Gene3D" id="1.10.287.1060">
    <property type="entry name" value="ESAT-6-like"/>
    <property type="match status" value="1"/>
</dbReference>
<dbReference type="Pfam" id="PF06013">
    <property type="entry name" value="WXG100"/>
    <property type="match status" value="1"/>
</dbReference>
<evidence type="ECO:0000256" key="1">
    <source>
        <dbReference type="RuleBase" id="RU362001"/>
    </source>
</evidence>